<dbReference type="InterPro" id="IPR032675">
    <property type="entry name" value="LRR_dom_sf"/>
</dbReference>
<reference evidence="1 2" key="1">
    <citation type="journal article" date="2021" name="Sci. Rep.">
        <title>The genome of the diatom Chaetoceros tenuissimus carries an ancient integrated fragment of an extant virus.</title>
        <authorList>
            <person name="Hongo Y."/>
            <person name="Kimura K."/>
            <person name="Takaki Y."/>
            <person name="Yoshida Y."/>
            <person name="Baba S."/>
            <person name="Kobayashi G."/>
            <person name="Nagasaki K."/>
            <person name="Hano T."/>
            <person name="Tomaru Y."/>
        </authorList>
    </citation>
    <scope>NUCLEOTIDE SEQUENCE [LARGE SCALE GENOMIC DNA]</scope>
    <source>
        <strain evidence="1 2">NIES-3715</strain>
    </source>
</reference>
<organism evidence="1 2">
    <name type="scientific">Chaetoceros tenuissimus</name>
    <dbReference type="NCBI Taxonomy" id="426638"/>
    <lineage>
        <taxon>Eukaryota</taxon>
        <taxon>Sar</taxon>
        <taxon>Stramenopiles</taxon>
        <taxon>Ochrophyta</taxon>
        <taxon>Bacillariophyta</taxon>
        <taxon>Coscinodiscophyceae</taxon>
        <taxon>Chaetocerotophycidae</taxon>
        <taxon>Chaetocerotales</taxon>
        <taxon>Chaetocerotaceae</taxon>
        <taxon>Chaetoceros</taxon>
    </lineage>
</organism>
<keyword evidence="2" id="KW-1185">Reference proteome</keyword>
<sequence>MRIANVDGLVTLFYDGSELYDKDLYYEWIEEKRRKKGNEQDMQVSPACRDFVYERWSWQQVIVLDGVKEIPIRTFLSCKNIKRVIFSDSVICIKSCAFMYCRSLAYIKWSINLKIIRESAFAACNLYSVFLPRSCKMLRSRAFV</sequence>
<dbReference type="Pfam" id="PF13306">
    <property type="entry name" value="LRR_5"/>
    <property type="match status" value="1"/>
</dbReference>
<accession>A0AAD3H1G8</accession>
<protein>
    <recommendedName>
        <fullName evidence="3">Leucine-rich repeat domain-containing protein</fullName>
    </recommendedName>
</protein>
<dbReference type="Gene3D" id="3.80.10.10">
    <property type="entry name" value="Ribonuclease Inhibitor"/>
    <property type="match status" value="1"/>
</dbReference>
<dbReference type="AlphaFoldDB" id="A0AAD3H1G8"/>
<evidence type="ECO:0000313" key="1">
    <source>
        <dbReference type="EMBL" id="GFH46653.1"/>
    </source>
</evidence>
<evidence type="ECO:0008006" key="3">
    <source>
        <dbReference type="Google" id="ProtNLM"/>
    </source>
</evidence>
<dbReference type="InterPro" id="IPR026906">
    <property type="entry name" value="LRR_5"/>
</dbReference>
<gene>
    <name evidence="1" type="ORF">CTEN210_03127</name>
</gene>
<evidence type="ECO:0000313" key="2">
    <source>
        <dbReference type="Proteomes" id="UP001054902"/>
    </source>
</evidence>
<dbReference type="Proteomes" id="UP001054902">
    <property type="component" value="Unassembled WGS sequence"/>
</dbReference>
<dbReference type="EMBL" id="BLLK01000022">
    <property type="protein sequence ID" value="GFH46653.1"/>
    <property type="molecule type" value="Genomic_DNA"/>
</dbReference>
<proteinExistence type="predicted"/>
<comment type="caution">
    <text evidence="1">The sequence shown here is derived from an EMBL/GenBank/DDBJ whole genome shotgun (WGS) entry which is preliminary data.</text>
</comment>
<name>A0AAD3H1G8_9STRA</name>